<gene>
    <name evidence="2" type="primary">CMSS1</name>
    <name evidence="2" type="ORF">LPJ53_002890</name>
</gene>
<feature type="region of interest" description="Disordered" evidence="1">
    <location>
        <begin position="1"/>
        <end position="73"/>
    </location>
</feature>
<dbReference type="EMBL" id="JANBOJ010000098">
    <property type="protein sequence ID" value="KAJ1722717.1"/>
    <property type="molecule type" value="Genomic_DNA"/>
</dbReference>
<keyword evidence="3" id="KW-1185">Reference proteome</keyword>
<dbReference type="SUPFAM" id="SSF52540">
    <property type="entry name" value="P-loop containing nucleoside triphosphate hydrolases"/>
    <property type="match status" value="1"/>
</dbReference>
<dbReference type="PANTHER" id="PTHR24030">
    <property type="entry name" value="PROTEIN CMSS1"/>
    <property type="match status" value="1"/>
</dbReference>
<protein>
    <submittedName>
        <fullName evidence="2">Cms1 ribosomal small subunit</fullName>
    </submittedName>
</protein>
<dbReference type="Pfam" id="PF14617">
    <property type="entry name" value="CMS1"/>
    <property type="match status" value="1"/>
</dbReference>
<sequence length="270" mass="30290">MPSDKLSKLAADDLDDDFALDPITDASSSEDESPAVPVKPQQQSSAKRPHQPDSSDRSAAPKKSKKAGKIQKFSVPADLSEQADIWNRYMQKAYPGITTLELDDIKMQPKHMYSTEKDTTESMEDLVKTVVSAGKAKNKIMLGAPQVLVICSSALRVIELLKVLRPLSSPKRPVLKLFSRHVKIEEHKKMLAKAPVDIAVGTPNRVLKLLSDKDLKVNRLKLVIIDCWQDDKMRVVVDMDDTRKDLFSIWRDELLPASANPDFGFRFRLV</sequence>
<feature type="compositionally biased region" description="Basic and acidic residues" evidence="1">
    <location>
        <begin position="1"/>
        <end position="11"/>
    </location>
</feature>
<accession>A0A9W7Y2J4</accession>
<dbReference type="InterPro" id="IPR027417">
    <property type="entry name" value="P-loop_NTPase"/>
</dbReference>
<proteinExistence type="predicted"/>
<dbReference type="GO" id="GO:0030686">
    <property type="term" value="C:90S preribosome"/>
    <property type="evidence" value="ECO:0007669"/>
    <property type="project" value="TreeGrafter"/>
</dbReference>
<dbReference type="GO" id="GO:0005634">
    <property type="term" value="C:nucleus"/>
    <property type="evidence" value="ECO:0007669"/>
    <property type="project" value="TreeGrafter"/>
</dbReference>
<reference evidence="2" key="1">
    <citation type="submission" date="2022-07" db="EMBL/GenBank/DDBJ databases">
        <title>Phylogenomic reconstructions and comparative analyses of Kickxellomycotina fungi.</title>
        <authorList>
            <person name="Reynolds N.K."/>
            <person name="Stajich J.E."/>
            <person name="Barry K."/>
            <person name="Grigoriev I.V."/>
            <person name="Crous P."/>
            <person name="Smith M.E."/>
        </authorList>
    </citation>
    <scope>NUCLEOTIDE SEQUENCE</scope>
    <source>
        <strain evidence="2">NBRC 32514</strain>
    </source>
</reference>
<evidence type="ECO:0000313" key="3">
    <source>
        <dbReference type="Proteomes" id="UP001149813"/>
    </source>
</evidence>
<dbReference type="OrthoDB" id="1929311at2759"/>
<feature type="compositionally biased region" description="Basic residues" evidence="1">
    <location>
        <begin position="60"/>
        <end position="69"/>
    </location>
</feature>
<dbReference type="InterPro" id="IPR032704">
    <property type="entry name" value="Cms1"/>
</dbReference>
<evidence type="ECO:0000313" key="2">
    <source>
        <dbReference type="EMBL" id="KAJ1722717.1"/>
    </source>
</evidence>
<name>A0A9W7Y2J4_9FUNG</name>
<organism evidence="2 3">
    <name type="scientific">Coemansia erecta</name>
    <dbReference type="NCBI Taxonomy" id="147472"/>
    <lineage>
        <taxon>Eukaryota</taxon>
        <taxon>Fungi</taxon>
        <taxon>Fungi incertae sedis</taxon>
        <taxon>Zoopagomycota</taxon>
        <taxon>Kickxellomycotina</taxon>
        <taxon>Kickxellomycetes</taxon>
        <taxon>Kickxellales</taxon>
        <taxon>Kickxellaceae</taxon>
        <taxon>Coemansia</taxon>
    </lineage>
</organism>
<evidence type="ECO:0000256" key="1">
    <source>
        <dbReference type="SAM" id="MobiDB-lite"/>
    </source>
</evidence>
<dbReference type="AlphaFoldDB" id="A0A9W7Y2J4"/>
<dbReference type="Gene3D" id="3.40.50.300">
    <property type="entry name" value="P-loop containing nucleotide triphosphate hydrolases"/>
    <property type="match status" value="1"/>
</dbReference>
<dbReference type="PANTHER" id="PTHR24030:SF0">
    <property type="entry name" value="PROTEIN CMSS1"/>
    <property type="match status" value="1"/>
</dbReference>
<comment type="caution">
    <text evidence="2">The sequence shown here is derived from an EMBL/GenBank/DDBJ whole genome shotgun (WGS) entry which is preliminary data.</text>
</comment>
<dbReference type="Proteomes" id="UP001149813">
    <property type="component" value="Unassembled WGS sequence"/>
</dbReference>